<comment type="caution">
    <text evidence="2">The sequence shown here is derived from an EMBL/GenBank/DDBJ whole genome shotgun (WGS) entry which is preliminary data.</text>
</comment>
<name>A0ABP9RPS4_9ACTN</name>
<sequence length="67" mass="7135">MDGQHVIKVERGTPTAEELAALVGVLLSRVPAESQRNAPVESHWVRSGRPGAITRGPGAWRAAALPR</sequence>
<evidence type="ECO:0000313" key="2">
    <source>
        <dbReference type="EMBL" id="GAA5183798.1"/>
    </source>
</evidence>
<dbReference type="Pfam" id="PF13822">
    <property type="entry name" value="ACC_epsilon"/>
    <property type="match status" value="1"/>
</dbReference>
<protein>
    <recommendedName>
        <fullName evidence="4">Acyl-CoA carboxylase subunit epsilon</fullName>
    </recommendedName>
</protein>
<dbReference type="RefSeq" id="WP_345628877.1">
    <property type="nucleotide sequence ID" value="NZ_BAABJQ010000005.1"/>
</dbReference>
<dbReference type="Proteomes" id="UP001501570">
    <property type="component" value="Unassembled WGS sequence"/>
</dbReference>
<gene>
    <name evidence="2" type="ORF">GCM10023322_23950</name>
</gene>
<dbReference type="InterPro" id="IPR032716">
    <property type="entry name" value="ACC_epsilon"/>
</dbReference>
<organism evidence="2 3">
    <name type="scientific">Rugosimonospora acidiphila</name>
    <dbReference type="NCBI Taxonomy" id="556531"/>
    <lineage>
        <taxon>Bacteria</taxon>
        <taxon>Bacillati</taxon>
        <taxon>Actinomycetota</taxon>
        <taxon>Actinomycetes</taxon>
        <taxon>Micromonosporales</taxon>
        <taxon>Micromonosporaceae</taxon>
        <taxon>Rugosimonospora</taxon>
    </lineage>
</organism>
<accession>A0ABP9RPS4</accession>
<dbReference type="EMBL" id="BAABJQ010000005">
    <property type="protein sequence ID" value="GAA5183798.1"/>
    <property type="molecule type" value="Genomic_DNA"/>
</dbReference>
<evidence type="ECO:0000313" key="3">
    <source>
        <dbReference type="Proteomes" id="UP001501570"/>
    </source>
</evidence>
<proteinExistence type="predicted"/>
<feature type="region of interest" description="Disordered" evidence="1">
    <location>
        <begin position="36"/>
        <end position="67"/>
    </location>
</feature>
<evidence type="ECO:0008006" key="4">
    <source>
        <dbReference type="Google" id="ProtNLM"/>
    </source>
</evidence>
<evidence type="ECO:0000256" key="1">
    <source>
        <dbReference type="SAM" id="MobiDB-lite"/>
    </source>
</evidence>
<keyword evidence="3" id="KW-1185">Reference proteome</keyword>
<reference evidence="3" key="1">
    <citation type="journal article" date="2019" name="Int. J. Syst. Evol. Microbiol.">
        <title>The Global Catalogue of Microorganisms (GCM) 10K type strain sequencing project: providing services to taxonomists for standard genome sequencing and annotation.</title>
        <authorList>
            <consortium name="The Broad Institute Genomics Platform"/>
            <consortium name="The Broad Institute Genome Sequencing Center for Infectious Disease"/>
            <person name="Wu L."/>
            <person name="Ma J."/>
        </authorList>
    </citation>
    <scope>NUCLEOTIDE SEQUENCE [LARGE SCALE GENOMIC DNA]</scope>
    <source>
        <strain evidence="3">JCM 18304</strain>
    </source>
</reference>